<dbReference type="Gene3D" id="2.40.100.10">
    <property type="entry name" value="Cyclophilin-like"/>
    <property type="match status" value="1"/>
</dbReference>
<evidence type="ECO:0000256" key="1">
    <source>
        <dbReference type="ARBA" id="ARBA00022741"/>
    </source>
</evidence>
<dbReference type="PANTHER" id="PTHR43309:SF3">
    <property type="entry name" value="5-OXOPROLINASE SUBUNIT C"/>
    <property type="match status" value="1"/>
</dbReference>
<keyword evidence="3" id="KW-0067">ATP-binding</keyword>
<feature type="domain" description="Carboxyltransferase" evidence="4">
    <location>
        <begin position="24"/>
        <end position="344"/>
    </location>
</feature>
<protein>
    <submittedName>
        <fullName evidence="5">Biotin-dependent carboxyltransferase family protein</fullName>
    </submittedName>
</protein>
<sequence length="360" mass="37248">MGLLVKKPGLFTTVQDLGRPGWRKDGIPEGGAMDRYALRTANLLVGNEEGAAGLELTLVGPELRAERDLLLAVCGAYMSPLIDGEELPMWRPVWVAAGAQLSFGAALSGCRAYIAVAGGIAALPALGSRSTDTRARIGGVGGRALQAGDALPCGGASAPAAAAPAPSGAAAAWPPWAAAWRAQLAARAAAQPGGRRSFAAPGWFAPPLAYGSGASSGIRLRVMPGAEYGQFREAARTALMQERYRVAPASDRMGVRLDGPLLPISDSTELLSHGVIPGTIQVPAGGTPIILAADCQTTGGYPKLAHVISADLPLLAQVKPGDTVRFTLVTHAEAQRLYIALEQQMRMQAAAISIRKPIEL</sequence>
<keyword evidence="6" id="KW-1185">Reference proteome</keyword>
<dbReference type="SUPFAM" id="SSF50891">
    <property type="entry name" value="Cyclophilin-like"/>
    <property type="match status" value="1"/>
</dbReference>
<reference evidence="6" key="1">
    <citation type="journal article" date="2019" name="Int. J. Syst. Evol. Microbiol.">
        <title>The Global Catalogue of Microorganisms (GCM) 10K type strain sequencing project: providing services to taxonomists for standard genome sequencing and annotation.</title>
        <authorList>
            <consortium name="The Broad Institute Genomics Platform"/>
            <consortium name="The Broad Institute Genome Sequencing Center for Infectious Disease"/>
            <person name="Wu L."/>
            <person name="Ma J."/>
        </authorList>
    </citation>
    <scope>NUCLEOTIDE SEQUENCE [LARGE SCALE GENOMIC DNA]</scope>
    <source>
        <strain evidence="6">CGMCC 1.3240</strain>
    </source>
</reference>
<dbReference type="PANTHER" id="PTHR43309">
    <property type="entry name" value="5-OXOPROLINASE SUBUNIT C"/>
    <property type="match status" value="1"/>
</dbReference>
<dbReference type="InterPro" id="IPR029000">
    <property type="entry name" value="Cyclophilin-like_dom_sf"/>
</dbReference>
<keyword evidence="2" id="KW-0378">Hydrolase</keyword>
<evidence type="ECO:0000259" key="4">
    <source>
        <dbReference type="SMART" id="SM00797"/>
    </source>
</evidence>
<gene>
    <name evidence="5" type="ORF">ACFPYJ_03300</name>
</gene>
<dbReference type="InterPro" id="IPR003778">
    <property type="entry name" value="CT_A_B"/>
</dbReference>
<dbReference type="RefSeq" id="WP_379186613.1">
    <property type="nucleotide sequence ID" value="NZ_JBHSOW010000015.1"/>
</dbReference>
<name>A0ABW0VRF8_9BACL</name>
<dbReference type="InterPro" id="IPR052708">
    <property type="entry name" value="PxpC"/>
</dbReference>
<proteinExistence type="predicted"/>
<evidence type="ECO:0000313" key="5">
    <source>
        <dbReference type="EMBL" id="MFC5648155.1"/>
    </source>
</evidence>
<comment type="caution">
    <text evidence="5">The sequence shown here is derived from an EMBL/GenBank/DDBJ whole genome shotgun (WGS) entry which is preliminary data.</text>
</comment>
<accession>A0ABW0VRF8</accession>
<evidence type="ECO:0000313" key="6">
    <source>
        <dbReference type="Proteomes" id="UP001596047"/>
    </source>
</evidence>
<dbReference type="SMART" id="SM00797">
    <property type="entry name" value="AHS2"/>
    <property type="match status" value="1"/>
</dbReference>
<dbReference type="Pfam" id="PF02626">
    <property type="entry name" value="CT_A_B"/>
    <property type="match status" value="1"/>
</dbReference>
<evidence type="ECO:0000256" key="2">
    <source>
        <dbReference type="ARBA" id="ARBA00022801"/>
    </source>
</evidence>
<dbReference type="Proteomes" id="UP001596047">
    <property type="component" value="Unassembled WGS sequence"/>
</dbReference>
<dbReference type="EMBL" id="JBHSOW010000015">
    <property type="protein sequence ID" value="MFC5648155.1"/>
    <property type="molecule type" value="Genomic_DNA"/>
</dbReference>
<evidence type="ECO:0000256" key="3">
    <source>
        <dbReference type="ARBA" id="ARBA00022840"/>
    </source>
</evidence>
<keyword evidence="1" id="KW-0547">Nucleotide-binding</keyword>
<organism evidence="5 6">
    <name type="scientific">Paenibacillus solisilvae</name>
    <dbReference type="NCBI Taxonomy" id="2486751"/>
    <lineage>
        <taxon>Bacteria</taxon>
        <taxon>Bacillati</taxon>
        <taxon>Bacillota</taxon>
        <taxon>Bacilli</taxon>
        <taxon>Bacillales</taxon>
        <taxon>Paenibacillaceae</taxon>
        <taxon>Paenibacillus</taxon>
    </lineage>
</organism>